<name>A0A1A6HNR3_NEOLE</name>
<dbReference type="EMBL" id="LZPO01017728">
    <property type="protein sequence ID" value="OBS79896.1"/>
    <property type="molecule type" value="Genomic_DNA"/>
</dbReference>
<reference evidence="2 3" key="1">
    <citation type="submission" date="2016-06" db="EMBL/GenBank/DDBJ databases">
        <title>The Draft Genome Sequence and Annotation of the Desert Woodrat Neotoma lepida.</title>
        <authorList>
            <person name="Campbell M."/>
            <person name="Oakeson K.F."/>
            <person name="Yandell M."/>
            <person name="Halpert J.R."/>
            <person name="Dearing D."/>
        </authorList>
    </citation>
    <scope>NUCLEOTIDE SEQUENCE [LARGE SCALE GENOMIC DNA]</scope>
    <source>
        <strain evidence="2">417</strain>
        <tissue evidence="2">Liver</tissue>
    </source>
</reference>
<evidence type="ECO:0000313" key="3">
    <source>
        <dbReference type="Proteomes" id="UP000092124"/>
    </source>
</evidence>
<sequence length="171" mass="18245">MQVPGLTKQSGRSACVLCTSGEAGEPAQQPSGRLGDSRETEAVESDSGLFKTMFGCRFRGKKTVCALTLCCSSIKLKDEPPQCTNCRQSSRSGESSSGQITVHEAENQHHVATRIMPSLQKSCVLIARKIATASGESTQPLLAALEGEREMRMGTSELTALSGEVLHETLD</sequence>
<feature type="region of interest" description="Disordered" evidence="1">
    <location>
        <begin position="79"/>
        <end position="100"/>
    </location>
</feature>
<feature type="compositionally biased region" description="Low complexity" evidence="1">
    <location>
        <begin position="87"/>
        <end position="99"/>
    </location>
</feature>
<feature type="region of interest" description="Disordered" evidence="1">
    <location>
        <begin position="21"/>
        <end position="41"/>
    </location>
</feature>
<gene>
    <name evidence="2" type="ORF">A6R68_21903</name>
</gene>
<protein>
    <submittedName>
        <fullName evidence="2">Uncharacterized protein</fullName>
    </submittedName>
</protein>
<evidence type="ECO:0000256" key="1">
    <source>
        <dbReference type="SAM" id="MobiDB-lite"/>
    </source>
</evidence>
<comment type="caution">
    <text evidence="2">The sequence shown here is derived from an EMBL/GenBank/DDBJ whole genome shotgun (WGS) entry which is preliminary data.</text>
</comment>
<dbReference type="AlphaFoldDB" id="A0A1A6HNR3"/>
<keyword evidence="3" id="KW-1185">Reference proteome</keyword>
<dbReference type="Proteomes" id="UP000092124">
    <property type="component" value="Unassembled WGS sequence"/>
</dbReference>
<evidence type="ECO:0000313" key="2">
    <source>
        <dbReference type="EMBL" id="OBS79896.1"/>
    </source>
</evidence>
<accession>A0A1A6HNR3</accession>
<organism evidence="2 3">
    <name type="scientific">Neotoma lepida</name>
    <name type="common">Desert woodrat</name>
    <dbReference type="NCBI Taxonomy" id="56216"/>
    <lineage>
        <taxon>Eukaryota</taxon>
        <taxon>Metazoa</taxon>
        <taxon>Chordata</taxon>
        <taxon>Craniata</taxon>
        <taxon>Vertebrata</taxon>
        <taxon>Euteleostomi</taxon>
        <taxon>Mammalia</taxon>
        <taxon>Eutheria</taxon>
        <taxon>Euarchontoglires</taxon>
        <taxon>Glires</taxon>
        <taxon>Rodentia</taxon>
        <taxon>Myomorpha</taxon>
        <taxon>Muroidea</taxon>
        <taxon>Cricetidae</taxon>
        <taxon>Neotominae</taxon>
        <taxon>Neotoma</taxon>
    </lineage>
</organism>
<proteinExistence type="predicted"/>